<comment type="caution">
    <text evidence="1">The sequence shown here is derived from an EMBL/GenBank/DDBJ whole genome shotgun (WGS) entry which is preliminary data.</text>
</comment>
<dbReference type="RefSeq" id="WP_068703630.1">
    <property type="nucleotide sequence ID" value="NZ_MAKX01000001.1"/>
</dbReference>
<reference evidence="1 2" key="1">
    <citation type="submission" date="2016-06" db="EMBL/GenBank/DDBJ databases">
        <title>Draft Genome Sequence of Tenacibaculum soleae UCD-KL19.</title>
        <authorList>
            <person name="Eisen J.A."/>
            <person name="Coil D.A."/>
            <person name="Lujan K.M."/>
        </authorList>
    </citation>
    <scope>NUCLEOTIDE SEQUENCE [LARGE SCALE GENOMIC DNA]</scope>
    <source>
        <strain evidence="1 2">UCD-KL19</strain>
    </source>
</reference>
<proteinExistence type="predicted"/>
<protein>
    <recommendedName>
        <fullName evidence="3">DUF4468 domain-containing protein</fullName>
    </recommendedName>
</protein>
<evidence type="ECO:0000313" key="1">
    <source>
        <dbReference type="EMBL" id="OCK44348.1"/>
    </source>
</evidence>
<dbReference type="STRING" id="447689.BA195_06640"/>
<dbReference type="EMBL" id="MAKX01000001">
    <property type="protein sequence ID" value="OCK44348.1"/>
    <property type="molecule type" value="Genomic_DNA"/>
</dbReference>
<dbReference type="Proteomes" id="UP000093186">
    <property type="component" value="Unassembled WGS sequence"/>
</dbReference>
<dbReference type="OrthoDB" id="1118280at2"/>
<evidence type="ECO:0008006" key="3">
    <source>
        <dbReference type="Google" id="ProtNLM"/>
    </source>
</evidence>
<keyword evidence="2" id="KW-1185">Reference proteome</keyword>
<dbReference type="AlphaFoldDB" id="A0A1B9Y3E8"/>
<accession>A0A1B9Y3E8</accession>
<name>A0A1B9Y3E8_9FLAO</name>
<evidence type="ECO:0000313" key="2">
    <source>
        <dbReference type="Proteomes" id="UP000093186"/>
    </source>
</evidence>
<organism evidence="1 2">
    <name type="scientific">Tenacibaculum soleae</name>
    <dbReference type="NCBI Taxonomy" id="447689"/>
    <lineage>
        <taxon>Bacteria</taxon>
        <taxon>Pseudomonadati</taxon>
        <taxon>Bacteroidota</taxon>
        <taxon>Flavobacteriia</taxon>
        <taxon>Flavobacteriales</taxon>
        <taxon>Flavobacteriaceae</taxon>
        <taxon>Tenacibaculum</taxon>
    </lineage>
</organism>
<sequence>MKNIIIIALLVTTNLYSQKYADSLYNFKTENGNIFWQKVFETTKEDSKKQFKDKLLLELISKNLNETKQNITFNVENESINFKKYGGKSLFTAFYIQQTNSHLVKIDFKNYKYRVTITKLTSATMNTGVRMNLEEYVVRKNKIKTAKTHKKGLKIYDQHFTDKFTIKELKKEDW</sequence>
<gene>
    <name evidence="1" type="ORF">BA195_06640</name>
</gene>